<dbReference type="EMBL" id="VTEV01000003">
    <property type="protein sequence ID" value="TYS68691.1"/>
    <property type="molecule type" value="Genomic_DNA"/>
</dbReference>
<dbReference type="Gene3D" id="1.10.260.40">
    <property type="entry name" value="lambda repressor-like DNA-binding domains"/>
    <property type="match status" value="1"/>
</dbReference>
<dbReference type="PROSITE" id="PS50943">
    <property type="entry name" value="HTH_CROC1"/>
    <property type="match status" value="1"/>
</dbReference>
<evidence type="ECO:0000313" key="4">
    <source>
        <dbReference type="Proteomes" id="UP000322524"/>
    </source>
</evidence>
<dbReference type="SMART" id="SM00530">
    <property type="entry name" value="HTH_XRE"/>
    <property type="match status" value="1"/>
</dbReference>
<keyword evidence="1" id="KW-0238">DNA-binding</keyword>
<reference evidence="3 4" key="1">
    <citation type="submission" date="2019-08" db="EMBL/GenBank/DDBJ databases">
        <title>Bacillus genomes from the desert of Cuatro Cienegas, Coahuila.</title>
        <authorList>
            <person name="Olmedo-Alvarez G."/>
        </authorList>
    </citation>
    <scope>NUCLEOTIDE SEQUENCE [LARGE SCALE GENOMIC DNA]</scope>
    <source>
        <strain evidence="3 4">CH28_1T</strain>
    </source>
</reference>
<dbReference type="Pfam" id="PF01381">
    <property type="entry name" value="HTH_3"/>
    <property type="match status" value="1"/>
</dbReference>
<feature type="domain" description="HTH cro/C1-type" evidence="2">
    <location>
        <begin position="12"/>
        <end position="66"/>
    </location>
</feature>
<dbReference type="RefSeq" id="WP_148987558.1">
    <property type="nucleotide sequence ID" value="NZ_VTEV01000003.1"/>
</dbReference>
<dbReference type="AlphaFoldDB" id="A0A5D4T162"/>
<proteinExistence type="predicted"/>
<dbReference type="OrthoDB" id="9814553at2"/>
<comment type="caution">
    <text evidence="3">The sequence shown here is derived from an EMBL/GenBank/DDBJ whole genome shotgun (WGS) entry which is preliminary data.</text>
</comment>
<organism evidence="3 4">
    <name type="scientific">Sutcliffiella horikoshii</name>
    <dbReference type="NCBI Taxonomy" id="79883"/>
    <lineage>
        <taxon>Bacteria</taxon>
        <taxon>Bacillati</taxon>
        <taxon>Bacillota</taxon>
        <taxon>Bacilli</taxon>
        <taxon>Bacillales</taxon>
        <taxon>Bacillaceae</taxon>
        <taxon>Sutcliffiella</taxon>
    </lineage>
</organism>
<dbReference type="Proteomes" id="UP000322524">
    <property type="component" value="Unassembled WGS sequence"/>
</dbReference>
<sequence length="117" mass="13898">MDHIKESIGKRIRTKRKERKLSAEELGNRVGVSKSFISKVETGKSKASVEFLNKISDVLNTPISYFLDEFKEEPDEELKQEDVEWIYFRKEVEQDDISIEEIKKIYKFYKMTLDDKN</sequence>
<dbReference type="CDD" id="cd00093">
    <property type="entry name" value="HTH_XRE"/>
    <property type="match status" value="1"/>
</dbReference>
<dbReference type="GO" id="GO:0003677">
    <property type="term" value="F:DNA binding"/>
    <property type="evidence" value="ECO:0007669"/>
    <property type="project" value="UniProtKB-KW"/>
</dbReference>
<protein>
    <submittedName>
        <fullName evidence="3">Helix-turn-helix transcriptional regulator</fullName>
    </submittedName>
</protein>
<dbReference type="PANTHER" id="PTHR46558:SF11">
    <property type="entry name" value="HTH-TYPE TRANSCRIPTIONAL REGULATOR XRE"/>
    <property type="match status" value="1"/>
</dbReference>
<dbReference type="SUPFAM" id="SSF47413">
    <property type="entry name" value="lambda repressor-like DNA-binding domains"/>
    <property type="match status" value="1"/>
</dbReference>
<dbReference type="PANTHER" id="PTHR46558">
    <property type="entry name" value="TRACRIPTIONAL REGULATORY PROTEIN-RELATED-RELATED"/>
    <property type="match status" value="1"/>
</dbReference>
<evidence type="ECO:0000256" key="1">
    <source>
        <dbReference type="ARBA" id="ARBA00023125"/>
    </source>
</evidence>
<gene>
    <name evidence="3" type="ORF">FZC76_07025</name>
</gene>
<evidence type="ECO:0000313" key="3">
    <source>
        <dbReference type="EMBL" id="TYS68691.1"/>
    </source>
</evidence>
<evidence type="ECO:0000259" key="2">
    <source>
        <dbReference type="PROSITE" id="PS50943"/>
    </source>
</evidence>
<dbReference type="InterPro" id="IPR010982">
    <property type="entry name" value="Lambda_DNA-bd_dom_sf"/>
</dbReference>
<name>A0A5D4T162_9BACI</name>
<dbReference type="InterPro" id="IPR001387">
    <property type="entry name" value="Cro/C1-type_HTH"/>
</dbReference>
<accession>A0A5D4T162</accession>